<reference evidence="2" key="1">
    <citation type="submission" date="2021-01" db="EMBL/GenBank/DDBJ databases">
        <authorList>
            <person name="Corre E."/>
            <person name="Pelletier E."/>
            <person name="Niang G."/>
            <person name="Scheremetjew M."/>
            <person name="Finn R."/>
            <person name="Kale V."/>
            <person name="Holt S."/>
            <person name="Cochrane G."/>
            <person name="Meng A."/>
            <person name="Brown T."/>
            <person name="Cohen L."/>
        </authorList>
    </citation>
    <scope>NUCLEOTIDE SEQUENCE</scope>
    <source>
        <strain evidence="2">Pop2</strain>
    </source>
</reference>
<gene>
    <name evidence="2" type="ORF">DBRI1063_LOCUS24306</name>
</gene>
<dbReference type="InterPro" id="IPR016024">
    <property type="entry name" value="ARM-type_fold"/>
</dbReference>
<organism evidence="2">
    <name type="scientific">Ditylum brightwellii</name>
    <dbReference type="NCBI Taxonomy" id="49249"/>
    <lineage>
        <taxon>Eukaryota</taxon>
        <taxon>Sar</taxon>
        <taxon>Stramenopiles</taxon>
        <taxon>Ochrophyta</taxon>
        <taxon>Bacillariophyta</taxon>
        <taxon>Mediophyceae</taxon>
        <taxon>Lithodesmiophycidae</taxon>
        <taxon>Lithodesmiales</taxon>
        <taxon>Lithodesmiaceae</taxon>
        <taxon>Ditylum</taxon>
    </lineage>
</organism>
<keyword evidence="1" id="KW-0677">Repeat</keyword>
<sequence>MRRYADNSLIQEYGCWTVWICSGSPRTFLSSNERAQETKLVIKAMRAHSSNENLQVAGFGIINNFLALAAMIFDSVLDYILEIISSQKNQSSVQERACQLIYNICTKDNTKAKCIVECGGAHLITDAMKMFPEQFRVQQAACRALAATSNVDEVSKQAVIDAGGISATMEAMHKYPELRRRALQILSLLFLRNETKDAIADENMFRAIVNDMSHPMDVTGFFYTFGFDKKMDGFGIDTLVFFMKVIKIYSSTSSNHVL</sequence>
<protein>
    <recommendedName>
        <fullName evidence="3">Armadillo repeat-containing protein 8</fullName>
    </recommendedName>
</protein>
<evidence type="ECO:0008006" key="3">
    <source>
        <dbReference type="Google" id="ProtNLM"/>
    </source>
</evidence>
<proteinExistence type="predicted"/>
<dbReference type="SUPFAM" id="SSF48371">
    <property type="entry name" value="ARM repeat"/>
    <property type="match status" value="1"/>
</dbReference>
<dbReference type="SMART" id="SM00185">
    <property type="entry name" value="ARM"/>
    <property type="match status" value="3"/>
</dbReference>
<dbReference type="InterPro" id="IPR011989">
    <property type="entry name" value="ARM-like"/>
</dbReference>
<dbReference type="PANTHER" id="PTHR22895:SF0">
    <property type="entry name" value="ARMADILLO REPEAT-CONTAINING PROTEIN 6"/>
    <property type="match status" value="1"/>
</dbReference>
<evidence type="ECO:0000256" key="1">
    <source>
        <dbReference type="ARBA" id="ARBA00022737"/>
    </source>
</evidence>
<dbReference type="EMBL" id="HBGN01037968">
    <property type="protein sequence ID" value="CAD9356048.1"/>
    <property type="molecule type" value="Transcribed_RNA"/>
</dbReference>
<dbReference type="PANTHER" id="PTHR22895">
    <property type="entry name" value="ARMADILLO REPEAT-CONTAINING PROTEIN 6"/>
    <property type="match status" value="1"/>
</dbReference>
<dbReference type="InterPro" id="IPR000225">
    <property type="entry name" value="Armadillo"/>
</dbReference>
<name>A0A7S2EUN6_9STRA</name>
<accession>A0A7S2EUN6</accession>
<dbReference type="AlphaFoldDB" id="A0A7S2EUN6"/>
<evidence type="ECO:0000313" key="2">
    <source>
        <dbReference type="EMBL" id="CAD9356048.1"/>
    </source>
</evidence>
<dbReference type="Gene3D" id="1.25.10.10">
    <property type="entry name" value="Leucine-rich Repeat Variant"/>
    <property type="match status" value="2"/>
</dbReference>